<evidence type="ECO:0000259" key="8">
    <source>
        <dbReference type="Pfam" id="PF12680"/>
    </source>
</evidence>
<evidence type="ECO:0000256" key="1">
    <source>
        <dbReference type="ARBA" id="ARBA00010641"/>
    </source>
</evidence>
<evidence type="ECO:0000313" key="9">
    <source>
        <dbReference type="EMBL" id="POM22451.1"/>
    </source>
</evidence>
<dbReference type="InterPro" id="IPR039425">
    <property type="entry name" value="RNA_pol_sigma-70-like"/>
</dbReference>
<dbReference type="GO" id="GO:0003677">
    <property type="term" value="F:DNA binding"/>
    <property type="evidence" value="ECO:0007669"/>
    <property type="project" value="InterPro"/>
</dbReference>
<evidence type="ECO:0000259" key="7">
    <source>
        <dbReference type="Pfam" id="PF08281"/>
    </source>
</evidence>
<keyword evidence="4" id="KW-0731">Sigma factor</keyword>
<comment type="subunit">
    <text evidence="2">Interacts transiently with the RNA polymerase catalytic core formed by RpoA, RpoB, RpoC and RpoZ (2 alpha, 1 beta, 1 beta' and 1 omega subunit) to form the RNA polymerase holoenzyme that can initiate transcription.</text>
</comment>
<dbReference type="Gene3D" id="1.10.10.10">
    <property type="entry name" value="Winged helix-like DNA-binding domain superfamily/Winged helix DNA-binding domain"/>
    <property type="match status" value="1"/>
</dbReference>
<dbReference type="InterPro" id="IPR036388">
    <property type="entry name" value="WH-like_DNA-bd_sf"/>
</dbReference>
<proteinExistence type="inferred from homology"/>
<dbReference type="PANTHER" id="PTHR43133:SF65">
    <property type="entry name" value="ECF RNA POLYMERASE SIGMA FACTOR SIGG"/>
    <property type="match status" value="1"/>
</dbReference>
<keyword evidence="10" id="KW-1185">Reference proteome</keyword>
<feature type="domain" description="RNA polymerase sigma-70 region 2" evidence="6">
    <location>
        <begin position="17"/>
        <end position="83"/>
    </location>
</feature>
<dbReference type="SUPFAM" id="SSF88659">
    <property type="entry name" value="Sigma3 and sigma4 domains of RNA polymerase sigma factors"/>
    <property type="match status" value="1"/>
</dbReference>
<dbReference type="SUPFAM" id="SSF54427">
    <property type="entry name" value="NTF2-like"/>
    <property type="match status" value="1"/>
</dbReference>
<dbReference type="InterPro" id="IPR037401">
    <property type="entry name" value="SnoaL-like"/>
</dbReference>
<dbReference type="InterPro" id="IPR032710">
    <property type="entry name" value="NTF2-like_dom_sf"/>
</dbReference>
<gene>
    <name evidence="9" type="primary">sigG_3</name>
    <name evidence="9" type="ORF">BTM25_54010</name>
</gene>
<dbReference type="InterPro" id="IPR013324">
    <property type="entry name" value="RNA_pol_sigma_r3/r4-like"/>
</dbReference>
<name>A0A2P4UBM5_9ACTN</name>
<feature type="domain" description="RNA polymerase sigma factor 70 region 4 type 2" evidence="7">
    <location>
        <begin position="137"/>
        <end position="189"/>
    </location>
</feature>
<dbReference type="Pfam" id="PF12680">
    <property type="entry name" value="SnoaL_2"/>
    <property type="match status" value="1"/>
</dbReference>
<evidence type="ECO:0000256" key="3">
    <source>
        <dbReference type="ARBA" id="ARBA00023015"/>
    </source>
</evidence>
<dbReference type="EMBL" id="MTBP01000005">
    <property type="protein sequence ID" value="POM22451.1"/>
    <property type="molecule type" value="Genomic_DNA"/>
</dbReference>
<dbReference type="InterPro" id="IPR007627">
    <property type="entry name" value="RNA_pol_sigma70_r2"/>
</dbReference>
<sequence>MPTTAPDRESEFQRLTDAHRRELLAHCYRMLGSIHDAEDQVQETYLRAWRAYDGFEGRSSPRSWLYTIATNVCLTALEQRGRRPLPSGIGAPADPERPVVAAPEVPWLEPAPDAVLAAGPGAADPAAVAQSHEASRLAFVAALQHLAPRQRAVLLLRDVLRWKAAEVAALLETTTASVNSALQRARARLAEVGPDPDALAEPGDPRTRALLDRYTRAFEAADVGALVELFRRDALWEMPPFPEWFRGAEAIARLIAVQCDPEPGELRLVPTAANGQPAYGMYRRGPDGVHRPFQLQVLTISGGVVAHVAAFFDTGLFAVFGLPETWTEDAAPAR</sequence>
<organism evidence="9 10">
    <name type="scientific">Actinomadura rubteroloni</name>
    <dbReference type="NCBI Taxonomy" id="1926885"/>
    <lineage>
        <taxon>Bacteria</taxon>
        <taxon>Bacillati</taxon>
        <taxon>Actinomycetota</taxon>
        <taxon>Actinomycetes</taxon>
        <taxon>Streptosporangiales</taxon>
        <taxon>Thermomonosporaceae</taxon>
        <taxon>Actinomadura</taxon>
    </lineage>
</organism>
<keyword evidence="3" id="KW-0805">Transcription regulation</keyword>
<dbReference type="Gene3D" id="3.10.450.50">
    <property type="match status" value="1"/>
</dbReference>
<evidence type="ECO:0000313" key="10">
    <source>
        <dbReference type="Proteomes" id="UP000242367"/>
    </source>
</evidence>
<dbReference type="NCBIfam" id="TIGR02960">
    <property type="entry name" value="SigX5"/>
    <property type="match status" value="1"/>
</dbReference>
<dbReference type="SUPFAM" id="SSF88946">
    <property type="entry name" value="Sigma2 domain of RNA polymerase sigma factors"/>
    <property type="match status" value="1"/>
</dbReference>
<dbReference type="Proteomes" id="UP000242367">
    <property type="component" value="Unassembled WGS sequence"/>
</dbReference>
<comment type="caution">
    <text evidence="9">The sequence shown here is derived from an EMBL/GenBank/DDBJ whole genome shotgun (WGS) entry which is preliminary data.</text>
</comment>
<dbReference type="InterPro" id="IPR013325">
    <property type="entry name" value="RNA_pol_sigma_r2"/>
</dbReference>
<dbReference type="InterPro" id="IPR014284">
    <property type="entry name" value="RNA_pol_sigma-70_dom"/>
</dbReference>
<evidence type="ECO:0000256" key="5">
    <source>
        <dbReference type="ARBA" id="ARBA00023163"/>
    </source>
</evidence>
<dbReference type="PANTHER" id="PTHR43133">
    <property type="entry name" value="RNA POLYMERASE ECF-TYPE SIGMA FACTO"/>
    <property type="match status" value="1"/>
</dbReference>
<dbReference type="Pfam" id="PF08281">
    <property type="entry name" value="Sigma70_r4_2"/>
    <property type="match status" value="1"/>
</dbReference>
<dbReference type="Gene3D" id="1.10.1740.10">
    <property type="match status" value="1"/>
</dbReference>
<comment type="similarity">
    <text evidence="1">Belongs to the sigma-70 factor family. ECF subfamily.</text>
</comment>
<keyword evidence="5" id="KW-0804">Transcription</keyword>
<dbReference type="InterPro" id="IPR013249">
    <property type="entry name" value="RNA_pol_sigma70_r4_t2"/>
</dbReference>
<feature type="domain" description="SnoaL-like" evidence="8">
    <location>
        <begin position="212"/>
        <end position="284"/>
    </location>
</feature>
<dbReference type="GO" id="GO:0006352">
    <property type="term" value="P:DNA-templated transcription initiation"/>
    <property type="evidence" value="ECO:0007669"/>
    <property type="project" value="InterPro"/>
</dbReference>
<dbReference type="GO" id="GO:0016987">
    <property type="term" value="F:sigma factor activity"/>
    <property type="evidence" value="ECO:0007669"/>
    <property type="project" value="UniProtKB-KW"/>
</dbReference>
<evidence type="ECO:0000256" key="2">
    <source>
        <dbReference type="ARBA" id="ARBA00011344"/>
    </source>
</evidence>
<dbReference type="NCBIfam" id="TIGR02937">
    <property type="entry name" value="sigma70-ECF"/>
    <property type="match status" value="1"/>
</dbReference>
<reference evidence="9 10" key="1">
    <citation type="journal article" date="2017" name="Chemistry">
        <title>Isolation, Biosynthesis and Chemical Modifications of Rubterolones A-F: Rare Tropolone Alkaloids from Actinomadura sp. 5-2.</title>
        <authorList>
            <person name="Guo H."/>
            <person name="Benndorf R."/>
            <person name="Leichnitz D."/>
            <person name="Klassen J.L."/>
            <person name="Vollmers J."/>
            <person name="Gorls H."/>
            <person name="Steinacker M."/>
            <person name="Weigel C."/>
            <person name="Dahse H.M."/>
            <person name="Kaster A.K."/>
            <person name="de Beer Z.W."/>
            <person name="Poulsen M."/>
            <person name="Beemelmanns C."/>
        </authorList>
    </citation>
    <scope>NUCLEOTIDE SEQUENCE [LARGE SCALE GENOMIC DNA]</scope>
    <source>
        <strain evidence="9 10">5-2</strain>
    </source>
</reference>
<dbReference type="NCBIfam" id="NF006089">
    <property type="entry name" value="PRK08241.1"/>
    <property type="match status" value="1"/>
</dbReference>
<evidence type="ECO:0000259" key="6">
    <source>
        <dbReference type="Pfam" id="PF04542"/>
    </source>
</evidence>
<dbReference type="AlphaFoldDB" id="A0A2P4UBM5"/>
<dbReference type="CDD" id="cd06171">
    <property type="entry name" value="Sigma70_r4"/>
    <property type="match status" value="1"/>
</dbReference>
<dbReference type="InterPro" id="IPR014305">
    <property type="entry name" value="RNA_pol_sigma-G_actinobac"/>
</dbReference>
<dbReference type="Pfam" id="PF04542">
    <property type="entry name" value="Sigma70_r2"/>
    <property type="match status" value="1"/>
</dbReference>
<evidence type="ECO:0000256" key="4">
    <source>
        <dbReference type="ARBA" id="ARBA00023082"/>
    </source>
</evidence>
<accession>A0A2P4UBM5</accession>
<protein>
    <submittedName>
        <fullName evidence="9">ECF RNA polymerase sigma factor SigG</fullName>
    </submittedName>
</protein>